<reference evidence="2" key="1">
    <citation type="journal article" date="2023" name="G3 (Bethesda)">
        <title>A reference genome for the long-term kleptoplast-retaining sea slug Elysia crispata morphotype clarki.</title>
        <authorList>
            <person name="Eastman K.E."/>
            <person name="Pendleton A.L."/>
            <person name="Shaikh M.A."/>
            <person name="Suttiyut T."/>
            <person name="Ogas R."/>
            <person name="Tomko P."/>
            <person name="Gavelis G."/>
            <person name="Widhalm J.R."/>
            <person name="Wisecaver J.H."/>
        </authorList>
    </citation>
    <scope>NUCLEOTIDE SEQUENCE</scope>
    <source>
        <strain evidence="2">ECLA1</strain>
    </source>
</reference>
<dbReference type="EMBL" id="JAWDGP010007363">
    <property type="protein sequence ID" value="KAK3723336.1"/>
    <property type="molecule type" value="Genomic_DNA"/>
</dbReference>
<keyword evidence="1" id="KW-0812">Transmembrane</keyword>
<sequence length="78" mass="8368">MTALGEELVDGGLINTSDVKLLSEEGIMNLNGSVSVSFSSSGFDNPFNYPVVKALFISLYSTVFLVCCIVIIDCIIQD</sequence>
<keyword evidence="1" id="KW-1133">Transmembrane helix</keyword>
<organism evidence="2 3">
    <name type="scientific">Elysia crispata</name>
    <name type="common">lettuce slug</name>
    <dbReference type="NCBI Taxonomy" id="231223"/>
    <lineage>
        <taxon>Eukaryota</taxon>
        <taxon>Metazoa</taxon>
        <taxon>Spiralia</taxon>
        <taxon>Lophotrochozoa</taxon>
        <taxon>Mollusca</taxon>
        <taxon>Gastropoda</taxon>
        <taxon>Heterobranchia</taxon>
        <taxon>Euthyneura</taxon>
        <taxon>Panpulmonata</taxon>
        <taxon>Sacoglossa</taxon>
        <taxon>Placobranchoidea</taxon>
        <taxon>Plakobranchidae</taxon>
        <taxon>Elysia</taxon>
    </lineage>
</organism>
<feature type="transmembrane region" description="Helical" evidence="1">
    <location>
        <begin position="54"/>
        <end position="76"/>
    </location>
</feature>
<dbReference type="Proteomes" id="UP001283361">
    <property type="component" value="Unassembled WGS sequence"/>
</dbReference>
<evidence type="ECO:0000256" key="1">
    <source>
        <dbReference type="SAM" id="Phobius"/>
    </source>
</evidence>
<evidence type="ECO:0000313" key="3">
    <source>
        <dbReference type="Proteomes" id="UP001283361"/>
    </source>
</evidence>
<evidence type="ECO:0000313" key="2">
    <source>
        <dbReference type="EMBL" id="KAK3723336.1"/>
    </source>
</evidence>
<keyword evidence="1" id="KW-0472">Membrane</keyword>
<keyword evidence="3" id="KW-1185">Reference proteome</keyword>
<dbReference type="AlphaFoldDB" id="A0AAE0XXG9"/>
<gene>
    <name evidence="2" type="ORF">RRG08_059126</name>
</gene>
<protein>
    <submittedName>
        <fullName evidence="2">Uncharacterized protein</fullName>
    </submittedName>
</protein>
<accession>A0AAE0XXG9</accession>
<name>A0AAE0XXG9_9GAST</name>
<comment type="caution">
    <text evidence="2">The sequence shown here is derived from an EMBL/GenBank/DDBJ whole genome shotgun (WGS) entry which is preliminary data.</text>
</comment>
<proteinExistence type="predicted"/>